<name>A0AAD9TNH8_9ROSI</name>
<dbReference type="GO" id="GO:0008233">
    <property type="term" value="F:peptidase activity"/>
    <property type="evidence" value="ECO:0007669"/>
    <property type="project" value="UniProtKB-KW"/>
</dbReference>
<feature type="domain" description="Xylanase inhibitor C-terminal" evidence="3">
    <location>
        <begin position="16"/>
        <end position="150"/>
    </location>
</feature>
<evidence type="ECO:0000313" key="5">
    <source>
        <dbReference type="Proteomes" id="UP001280121"/>
    </source>
</evidence>
<evidence type="ECO:0000256" key="1">
    <source>
        <dbReference type="ARBA" id="ARBA00022670"/>
    </source>
</evidence>
<sequence>MSHIKTSIWAITRKKLTPVRVNNERLNFPPGTFKIKPGGDGGFSVDSGAVLTYIDSAVTFQLSIILKDVKIVPVQSSFATTRALGFPVFPSMTYHFQGADLTIAQKSSFIVYHIEKYFSLAIAPFGGRSVLGAFQQRNTRFVCDIDSNVLALPPDDYSNFKHNA</sequence>
<dbReference type="GO" id="GO:0005576">
    <property type="term" value="C:extracellular region"/>
    <property type="evidence" value="ECO:0007669"/>
    <property type="project" value="TreeGrafter"/>
</dbReference>
<protein>
    <recommendedName>
        <fullName evidence="3">Xylanase inhibitor C-terminal domain-containing protein</fullName>
    </recommendedName>
</protein>
<reference evidence="4" key="1">
    <citation type="journal article" date="2023" name="Plant J.">
        <title>Genome sequences and population genomics provide insights into the demographic history, inbreeding, and mutation load of two 'living fossil' tree species of Dipteronia.</title>
        <authorList>
            <person name="Feng Y."/>
            <person name="Comes H.P."/>
            <person name="Chen J."/>
            <person name="Zhu S."/>
            <person name="Lu R."/>
            <person name="Zhang X."/>
            <person name="Li P."/>
            <person name="Qiu J."/>
            <person name="Olsen K.M."/>
            <person name="Qiu Y."/>
        </authorList>
    </citation>
    <scope>NUCLEOTIDE SEQUENCE</scope>
    <source>
        <strain evidence="4">KIB01</strain>
    </source>
</reference>
<organism evidence="4 5">
    <name type="scientific">Dipteronia dyeriana</name>
    <dbReference type="NCBI Taxonomy" id="168575"/>
    <lineage>
        <taxon>Eukaryota</taxon>
        <taxon>Viridiplantae</taxon>
        <taxon>Streptophyta</taxon>
        <taxon>Embryophyta</taxon>
        <taxon>Tracheophyta</taxon>
        <taxon>Spermatophyta</taxon>
        <taxon>Magnoliopsida</taxon>
        <taxon>eudicotyledons</taxon>
        <taxon>Gunneridae</taxon>
        <taxon>Pentapetalae</taxon>
        <taxon>rosids</taxon>
        <taxon>malvids</taxon>
        <taxon>Sapindales</taxon>
        <taxon>Sapindaceae</taxon>
        <taxon>Hippocastanoideae</taxon>
        <taxon>Acereae</taxon>
        <taxon>Dipteronia</taxon>
    </lineage>
</organism>
<dbReference type="AlphaFoldDB" id="A0AAD9TNH8"/>
<comment type="caution">
    <text evidence="4">The sequence shown here is derived from an EMBL/GenBank/DDBJ whole genome shotgun (WGS) entry which is preliminary data.</text>
</comment>
<dbReference type="GO" id="GO:0006508">
    <property type="term" value="P:proteolysis"/>
    <property type="evidence" value="ECO:0007669"/>
    <property type="project" value="UniProtKB-KW"/>
</dbReference>
<dbReference type="PANTHER" id="PTHR47967">
    <property type="entry name" value="OS07G0603500 PROTEIN-RELATED"/>
    <property type="match status" value="1"/>
</dbReference>
<accession>A0AAD9TNH8</accession>
<dbReference type="Gene3D" id="2.40.70.10">
    <property type="entry name" value="Acid Proteases"/>
    <property type="match status" value="1"/>
</dbReference>
<dbReference type="PANTHER" id="PTHR47967:SF123">
    <property type="entry name" value="ASPARTIC PROTEINASE NEPENTHESIN-1-LIKE"/>
    <property type="match status" value="1"/>
</dbReference>
<dbReference type="InterPro" id="IPR032799">
    <property type="entry name" value="TAXi_C"/>
</dbReference>
<dbReference type="Proteomes" id="UP001280121">
    <property type="component" value="Unassembled WGS sequence"/>
</dbReference>
<dbReference type="EMBL" id="JANJYI010000008">
    <property type="protein sequence ID" value="KAK2639088.1"/>
    <property type="molecule type" value="Genomic_DNA"/>
</dbReference>
<gene>
    <name evidence="4" type="ORF">Ddye_026883</name>
</gene>
<evidence type="ECO:0000256" key="2">
    <source>
        <dbReference type="ARBA" id="ARBA00022801"/>
    </source>
</evidence>
<dbReference type="Pfam" id="PF14541">
    <property type="entry name" value="TAXi_C"/>
    <property type="match status" value="1"/>
</dbReference>
<evidence type="ECO:0000313" key="4">
    <source>
        <dbReference type="EMBL" id="KAK2639088.1"/>
    </source>
</evidence>
<keyword evidence="2" id="KW-0378">Hydrolase</keyword>
<evidence type="ECO:0000259" key="3">
    <source>
        <dbReference type="Pfam" id="PF14541"/>
    </source>
</evidence>
<dbReference type="SUPFAM" id="SSF50630">
    <property type="entry name" value="Acid proteases"/>
    <property type="match status" value="1"/>
</dbReference>
<keyword evidence="5" id="KW-1185">Reference proteome</keyword>
<proteinExistence type="predicted"/>
<keyword evidence="1" id="KW-0645">Protease</keyword>
<dbReference type="InterPro" id="IPR021109">
    <property type="entry name" value="Peptidase_aspartic_dom_sf"/>
</dbReference>
<dbReference type="InterPro" id="IPR051708">
    <property type="entry name" value="Plant_Aspart_Prot_A1"/>
</dbReference>